<dbReference type="InterPro" id="IPR008930">
    <property type="entry name" value="Terpenoid_cyclase/PrenylTrfase"/>
</dbReference>
<dbReference type="PROSITE" id="PS00477">
    <property type="entry name" value="ALPHA_2_MACROGLOBULIN"/>
    <property type="match status" value="1"/>
</dbReference>
<dbReference type="GO" id="GO:0005615">
    <property type="term" value="C:extracellular space"/>
    <property type="evidence" value="ECO:0007669"/>
    <property type="project" value="InterPro"/>
</dbReference>
<evidence type="ECO:0000259" key="4">
    <source>
        <dbReference type="Pfam" id="PF07678"/>
    </source>
</evidence>
<feature type="domain" description="Alpha-macroglobulin-like TED" evidence="4">
    <location>
        <begin position="22"/>
        <end position="79"/>
    </location>
</feature>
<dbReference type="Pfam" id="PF07678">
    <property type="entry name" value="TED_complement"/>
    <property type="match status" value="2"/>
</dbReference>
<dbReference type="Gene3D" id="1.50.10.20">
    <property type="match status" value="1"/>
</dbReference>
<reference evidence="5" key="1">
    <citation type="journal article" date="2019" name="bioRxiv">
        <title>The Genome of the Zebra Mussel, Dreissena polymorpha: A Resource for Invasive Species Research.</title>
        <authorList>
            <person name="McCartney M.A."/>
            <person name="Auch B."/>
            <person name="Kono T."/>
            <person name="Mallez S."/>
            <person name="Zhang Y."/>
            <person name="Obille A."/>
            <person name="Becker A."/>
            <person name="Abrahante J.E."/>
            <person name="Garbe J."/>
            <person name="Badalamenti J.P."/>
            <person name="Herman A."/>
            <person name="Mangelson H."/>
            <person name="Liachko I."/>
            <person name="Sullivan S."/>
            <person name="Sone E.D."/>
            <person name="Koren S."/>
            <person name="Silverstein K.A.T."/>
            <person name="Beckman K.B."/>
            <person name="Gohl D.M."/>
        </authorList>
    </citation>
    <scope>NUCLEOTIDE SEQUENCE</scope>
    <source>
        <strain evidence="5">Duluth1</strain>
        <tissue evidence="5">Whole animal</tissue>
    </source>
</reference>
<evidence type="ECO:0000313" key="5">
    <source>
        <dbReference type="EMBL" id="KAH3838767.1"/>
    </source>
</evidence>
<evidence type="ECO:0000256" key="1">
    <source>
        <dbReference type="ARBA" id="ARBA00022729"/>
    </source>
</evidence>
<reference evidence="5" key="2">
    <citation type="submission" date="2020-11" db="EMBL/GenBank/DDBJ databases">
        <authorList>
            <person name="McCartney M.A."/>
            <person name="Auch B."/>
            <person name="Kono T."/>
            <person name="Mallez S."/>
            <person name="Becker A."/>
            <person name="Gohl D.M."/>
            <person name="Silverstein K.A.T."/>
            <person name="Koren S."/>
            <person name="Bechman K.B."/>
            <person name="Herman A."/>
            <person name="Abrahante J.E."/>
            <person name="Garbe J."/>
        </authorList>
    </citation>
    <scope>NUCLEOTIDE SEQUENCE</scope>
    <source>
        <strain evidence="5">Duluth1</strain>
        <tissue evidence="5">Whole animal</tissue>
    </source>
</reference>
<dbReference type="InterPro" id="IPR050473">
    <property type="entry name" value="A2M/Complement_sys"/>
</dbReference>
<dbReference type="InterPro" id="IPR047565">
    <property type="entry name" value="Alpha-macroglob_thiol-ester_cl"/>
</dbReference>
<dbReference type="InterPro" id="IPR011626">
    <property type="entry name" value="Alpha-macroglobulin_TED"/>
</dbReference>
<keyword evidence="1" id="KW-0732">Signal</keyword>
<name>A0A9D4KGB9_DREPO</name>
<dbReference type="InterPro" id="IPR019742">
    <property type="entry name" value="MacrogloblnA2_CS"/>
</dbReference>
<keyword evidence="2" id="KW-0882">Thioester bond</keyword>
<accession>A0A9D4KGB9</accession>
<protein>
    <recommendedName>
        <fullName evidence="4">Alpha-macroglobulin-like TED domain-containing protein</fullName>
    </recommendedName>
</protein>
<dbReference type="Proteomes" id="UP000828390">
    <property type="component" value="Unassembled WGS sequence"/>
</dbReference>
<sequence>MIKPKTVGTIDLTVEALTTRGRDVIQRQLIMPYGCGEQNMVRFAPAVAAATYLKATSRLSETLQRRVIEIMETDIKDRVSLKQSFAQARKFVYIDQVVVETGVRFLLDHQNQDGSFRDSGFVHNKALQGSSASTSKSLASFILITLKEIIDSAVMENKTLTAEVGHAILRTWTHLSAAAERMTGDYEMAITAYTLALMGKGGHDELLGRLEKSRSARGDGMWECVLKHNKIPDYRNIAETRLSKVRIHTILEVALKCCR</sequence>
<dbReference type="AlphaFoldDB" id="A0A9D4KGB9"/>
<dbReference type="PANTHER" id="PTHR11412:SF136">
    <property type="entry name" value="CD109 ANTIGEN"/>
    <property type="match status" value="1"/>
</dbReference>
<dbReference type="SMART" id="SM01419">
    <property type="entry name" value="Thiol-ester_cl"/>
    <property type="match status" value="1"/>
</dbReference>
<evidence type="ECO:0000256" key="3">
    <source>
        <dbReference type="ARBA" id="ARBA00023157"/>
    </source>
</evidence>
<dbReference type="PANTHER" id="PTHR11412">
    <property type="entry name" value="MACROGLOBULIN / COMPLEMENT"/>
    <property type="match status" value="1"/>
</dbReference>
<keyword evidence="3" id="KW-1015">Disulfide bond</keyword>
<feature type="domain" description="Alpha-macroglobulin-like TED" evidence="4">
    <location>
        <begin position="83"/>
        <end position="222"/>
    </location>
</feature>
<keyword evidence="6" id="KW-1185">Reference proteome</keyword>
<evidence type="ECO:0000313" key="6">
    <source>
        <dbReference type="Proteomes" id="UP000828390"/>
    </source>
</evidence>
<dbReference type="EMBL" id="JAIWYP010000004">
    <property type="protein sequence ID" value="KAH3838767.1"/>
    <property type="molecule type" value="Genomic_DNA"/>
</dbReference>
<dbReference type="SUPFAM" id="SSF48239">
    <property type="entry name" value="Terpenoid cyclases/Protein prenyltransferases"/>
    <property type="match status" value="1"/>
</dbReference>
<organism evidence="5 6">
    <name type="scientific">Dreissena polymorpha</name>
    <name type="common">Zebra mussel</name>
    <name type="synonym">Mytilus polymorpha</name>
    <dbReference type="NCBI Taxonomy" id="45954"/>
    <lineage>
        <taxon>Eukaryota</taxon>
        <taxon>Metazoa</taxon>
        <taxon>Spiralia</taxon>
        <taxon>Lophotrochozoa</taxon>
        <taxon>Mollusca</taxon>
        <taxon>Bivalvia</taxon>
        <taxon>Autobranchia</taxon>
        <taxon>Heteroconchia</taxon>
        <taxon>Euheterodonta</taxon>
        <taxon>Imparidentia</taxon>
        <taxon>Neoheterodontei</taxon>
        <taxon>Myida</taxon>
        <taxon>Dreissenoidea</taxon>
        <taxon>Dreissenidae</taxon>
        <taxon>Dreissena</taxon>
    </lineage>
</organism>
<proteinExistence type="predicted"/>
<gene>
    <name evidence="5" type="ORF">DPMN_112182</name>
</gene>
<comment type="caution">
    <text evidence="5">The sequence shown here is derived from an EMBL/GenBank/DDBJ whole genome shotgun (WGS) entry which is preliminary data.</text>
</comment>
<evidence type="ECO:0000256" key="2">
    <source>
        <dbReference type="ARBA" id="ARBA00022966"/>
    </source>
</evidence>